<proteinExistence type="predicted"/>
<evidence type="ECO:0000313" key="2">
    <source>
        <dbReference type="EMBL" id="CBJ34347.1"/>
    </source>
</evidence>
<reference evidence="2" key="1">
    <citation type="journal article" date="2010" name="BMC Genomics">
        <title>Genomes of three tomato pathogens within the Ralstonia solanacearum species complex reveal significant evolutionary divergence.</title>
        <authorList>
            <person name="Remenant B."/>
            <person name="Coupat-Goutaland B."/>
            <person name="Guidot A."/>
            <person name="Cellier G."/>
            <person name="Wicker E."/>
            <person name="Allen C."/>
            <person name="Fegan M."/>
            <person name="Pruvost O."/>
            <person name="Elbaz M."/>
            <person name="Calteau A."/>
            <person name="Salvignol G."/>
            <person name="Mornico D."/>
            <person name="Mangenot S."/>
            <person name="Barbe V."/>
            <person name="Medigue C."/>
            <person name="Prior P."/>
        </authorList>
    </citation>
    <scope>NUCLEOTIDE SEQUENCE [LARGE SCALE GENOMIC DNA]</scope>
    <source>
        <strain evidence="2">PSI07</strain>
        <plasmid evidence="2">pRSI13</plasmid>
    </source>
</reference>
<dbReference type="PATRIC" id="fig|859657.5.peg.9"/>
<sequence>MTPEDGEWQERLAFDHTCGFDSIFGDGNTVSLDLCQHCAREVLGQWLRITPHDEPTKPVSWAEYLASGPRATSDFMAEGRGEHEQAEKGNPKT</sequence>
<geneLocation type="plasmid" evidence="2">
    <name>pRSI13</name>
</geneLocation>
<dbReference type="EMBL" id="FP885890">
    <property type="protein sequence ID" value="CBJ34347.1"/>
    <property type="molecule type" value="Genomic_DNA"/>
</dbReference>
<evidence type="ECO:0000256" key="1">
    <source>
        <dbReference type="SAM" id="MobiDB-lite"/>
    </source>
</evidence>
<keyword evidence="2" id="KW-0614">Plasmid</keyword>
<dbReference type="AlphaFoldDB" id="D8MYD1"/>
<name>D8MYD1_RALSL</name>
<feature type="compositionally biased region" description="Basic and acidic residues" evidence="1">
    <location>
        <begin position="77"/>
        <end position="93"/>
    </location>
</feature>
<reference evidence="2" key="2">
    <citation type="submission" date="2010-02" db="EMBL/GenBank/DDBJ databases">
        <authorList>
            <person name="Genoscope - CEA"/>
        </authorList>
    </citation>
    <scope>NUCLEOTIDE SEQUENCE</scope>
    <source>
        <strain evidence="2">PSI07</strain>
        <plasmid evidence="2">pRSI13</plasmid>
    </source>
</reference>
<gene>
    <name evidence="2" type="ORF">RPSI07_p0010</name>
</gene>
<dbReference type="KEGG" id="rsl:RPSI07_p0010"/>
<feature type="region of interest" description="Disordered" evidence="1">
    <location>
        <begin position="73"/>
        <end position="93"/>
    </location>
</feature>
<organism evidence="2">
    <name type="scientific">Ralstonia solanacearum PSI07</name>
    <dbReference type="NCBI Taxonomy" id="859657"/>
    <lineage>
        <taxon>Bacteria</taxon>
        <taxon>Pseudomonadati</taxon>
        <taxon>Pseudomonadota</taxon>
        <taxon>Betaproteobacteria</taxon>
        <taxon>Burkholderiales</taxon>
        <taxon>Burkholderiaceae</taxon>
        <taxon>Ralstonia</taxon>
        <taxon>Ralstonia solanacearum species complex</taxon>
    </lineage>
</organism>
<protein>
    <submittedName>
        <fullName evidence="2">Hypothethical protein</fullName>
    </submittedName>
</protein>
<accession>D8MYD1</accession>